<accession>A0A291Q1W3</accession>
<feature type="compositionally biased region" description="Low complexity" evidence="1">
    <location>
        <begin position="1"/>
        <end position="23"/>
    </location>
</feature>
<evidence type="ECO:0000256" key="1">
    <source>
        <dbReference type="SAM" id="MobiDB-lite"/>
    </source>
</evidence>
<dbReference type="Proteomes" id="UP000221011">
    <property type="component" value="Chromosome"/>
</dbReference>
<dbReference type="KEGG" id="sfk:KY5_0564c"/>
<name>A0A291Q1W3_9ACTN</name>
<dbReference type="AlphaFoldDB" id="A0A291Q1W3"/>
<keyword evidence="3" id="KW-1185">Reference proteome</keyword>
<protein>
    <submittedName>
        <fullName evidence="2">Uncharacterized protein</fullName>
    </submittedName>
</protein>
<dbReference type="EMBL" id="CP022685">
    <property type="protein sequence ID" value="ATL25582.1"/>
    <property type="molecule type" value="Genomic_DNA"/>
</dbReference>
<evidence type="ECO:0000313" key="2">
    <source>
        <dbReference type="EMBL" id="ATL25582.1"/>
    </source>
</evidence>
<proteinExistence type="predicted"/>
<sequence>MTGAAFAAGTATAGAVTPDAAPTSVASKACGKGNPIKAKESVKIRKTRKLNSTAKGLYPKGAKAKWAACEVEYGQTYSKCGWHNDNRWSYINYRGTKGWIPTACENFIV</sequence>
<gene>
    <name evidence="2" type="ORF">KY5_0564c</name>
</gene>
<evidence type="ECO:0000313" key="3">
    <source>
        <dbReference type="Proteomes" id="UP000221011"/>
    </source>
</evidence>
<dbReference type="Gene3D" id="2.30.30.40">
    <property type="entry name" value="SH3 Domains"/>
    <property type="match status" value="1"/>
</dbReference>
<organism evidence="2 3">
    <name type="scientific">Streptomyces formicae</name>
    <dbReference type="NCBI Taxonomy" id="1616117"/>
    <lineage>
        <taxon>Bacteria</taxon>
        <taxon>Bacillati</taxon>
        <taxon>Actinomycetota</taxon>
        <taxon>Actinomycetes</taxon>
        <taxon>Kitasatosporales</taxon>
        <taxon>Streptomycetaceae</taxon>
        <taxon>Streptomyces</taxon>
    </lineage>
</organism>
<feature type="region of interest" description="Disordered" evidence="1">
    <location>
        <begin position="1"/>
        <end position="26"/>
    </location>
</feature>
<reference evidence="2 3" key="1">
    <citation type="submission" date="2017-08" db="EMBL/GenBank/DDBJ databases">
        <title>Complete Genome Sequence of Streptomyces formicae KY5, the formicamycin producer.</title>
        <authorList>
            <person name="Holmes N.A."/>
            <person name="Devine R."/>
            <person name="Qin Z."/>
            <person name="Seipke R.F."/>
            <person name="Wilkinson B."/>
            <person name="Hutchings M.I."/>
        </authorList>
    </citation>
    <scope>NUCLEOTIDE SEQUENCE [LARGE SCALE GENOMIC DNA]</scope>
    <source>
        <strain evidence="2 3">KY5</strain>
    </source>
</reference>